<protein>
    <recommendedName>
        <fullName evidence="3">MarR family transcriptional regulator</fullName>
    </recommendedName>
</protein>
<keyword evidence="2" id="KW-1185">Reference proteome</keyword>
<dbReference type="RefSeq" id="WP_379652958.1">
    <property type="nucleotide sequence ID" value="NZ_JBHTMB010000111.1"/>
</dbReference>
<reference evidence="2" key="1">
    <citation type="journal article" date="2019" name="Int. J. Syst. Evol. Microbiol.">
        <title>The Global Catalogue of Microorganisms (GCM) 10K type strain sequencing project: providing services to taxonomists for standard genome sequencing and annotation.</title>
        <authorList>
            <consortium name="The Broad Institute Genomics Platform"/>
            <consortium name="The Broad Institute Genome Sequencing Center for Infectious Disease"/>
            <person name="Wu L."/>
            <person name="Ma J."/>
        </authorList>
    </citation>
    <scope>NUCLEOTIDE SEQUENCE [LARGE SCALE GENOMIC DNA]</scope>
    <source>
        <strain evidence="2">CCUG 49018</strain>
    </source>
</reference>
<organism evidence="1 2">
    <name type="scientific">Pseudonocardia benzenivorans</name>
    <dbReference type="NCBI Taxonomy" id="228005"/>
    <lineage>
        <taxon>Bacteria</taxon>
        <taxon>Bacillati</taxon>
        <taxon>Actinomycetota</taxon>
        <taxon>Actinomycetes</taxon>
        <taxon>Pseudonocardiales</taxon>
        <taxon>Pseudonocardiaceae</taxon>
        <taxon>Pseudonocardia</taxon>
    </lineage>
</organism>
<accession>A0ABW3VFT1</accession>
<dbReference type="EMBL" id="JBHTMB010000111">
    <property type="protein sequence ID" value="MFD1234132.1"/>
    <property type="molecule type" value="Genomic_DNA"/>
</dbReference>
<proteinExistence type="predicted"/>
<evidence type="ECO:0000313" key="2">
    <source>
        <dbReference type="Proteomes" id="UP001597182"/>
    </source>
</evidence>
<evidence type="ECO:0008006" key="3">
    <source>
        <dbReference type="Google" id="ProtNLM"/>
    </source>
</evidence>
<comment type="caution">
    <text evidence="1">The sequence shown here is derived from an EMBL/GenBank/DDBJ whole genome shotgun (WGS) entry which is preliminary data.</text>
</comment>
<evidence type="ECO:0000313" key="1">
    <source>
        <dbReference type="EMBL" id="MFD1234132.1"/>
    </source>
</evidence>
<name>A0ABW3VFT1_9PSEU</name>
<dbReference type="InterPro" id="IPR036388">
    <property type="entry name" value="WH-like_DNA-bd_sf"/>
</dbReference>
<gene>
    <name evidence="1" type="ORF">ACFQ34_12655</name>
</gene>
<sequence>MQRDLGVAADELVDAVMTASRVLVAVAARSLAAVDEDVTIAQYRALVVLA</sequence>
<dbReference type="Gene3D" id="1.10.10.10">
    <property type="entry name" value="Winged helix-like DNA-binding domain superfamily/Winged helix DNA-binding domain"/>
    <property type="match status" value="1"/>
</dbReference>
<dbReference type="Proteomes" id="UP001597182">
    <property type="component" value="Unassembled WGS sequence"/>
</dbReference>